<reference evidence="3" key="1">
    <citation type="submission" date="2010-08" db="EMBL/GenBank/DDBJ databases">
        <authorList>
            <consortium name="Caenorhabditis japonica Sequencing Consortium"/>
            <person name="Wilson R.K."/>
        </authorList>
    </citation>
    <scope>NUCLEOTIDE SEQUENCE [LARGE SCALE GENOMIC DNA]</scope>
    <source>
        <strain evidence="3">DF5081</strain>
    </source>
</reference>
<evidence type="ECO:0000313" key="2">
    <source>
        <dbReference type="EnsemblMetazoa" id="CJA15859.1"/>
    </source>
</evidence>
<accession>A0A8R1I0K5</accession>
<proteinExistence type="predicted"/>
<evidence type="ECO:0000256" key="1">
    <source>
        <dbReference type="SAM" id="MobiDB-lite"/>
    </source>
</evidence>
<sequence length="244" mass="27403">MHFSIPSDPLSTSTAVKEETNSELDAEEFLDECFELSGEQCEEIVDGTLTEEDRCCSALLLSLEISDDSISPLPSLEQLLGRIPLASRVTQDIGVSRGAMLQSLNDVFALQKPPTPENLCVSEERNVLASAVRNAEKRKSGAGLPVEMDLDKEREYGEVNEEKEKNKEKDRRKFVRRRVQKAEGTSCETQSEDLEEPVFSAPPDCPFVPQEIFEKTDHRCGTFEAKERVLKSLKEKMNLKMDSD</sequence>
<feature type="region of interest" description="Disordered" evidence="1">
    <location>
        <begin position="155"/>
        <end position="202"/>
    </location>
</feature>
<protein>
    <submittedName>
        <fullName evidence="2">Uncharacterized protein</fullName>
    </submittedName>
</protein>
<feature type="compositionally biased region" description="Basic and acidic residues" evidence="1">
    <location>
        <begin position="155"/>
        <end position="171"/>
    </location>
</feature>
<dbReference type="EnsemblMetazoa" id="CJA15859.1">
    <property type="protein sequence ID" value="CJA15859.1"/>
    <property type="gene ID" value="WBGene00135063"/>
</dbReference>
<organism evidence="2 3">
    <name type="scientific">Caenorhabditis japonica</name>
    <dbReference type="NCBI Taxonomy" id="281687"/>
    <lineage>
        <taxon>Eukaryota</taxon>
        <taxon>Metazoa</taxon>
        <taxon>Ecdysozoa</taxon>
        <taxon>Nematoda</taxon>
        <taxon>Chromadorea</taxon>
        <taxon>Rhabditida</taxon>
        <taxon>Rhabditina</taxon>
        <taxon>Rhabditomorpha</taxon>
        <taxon>Rhabditoidea</taxon>
        <taxon>Rhabditidae</taxon>
        <taxon>Peloderinae</taxon>
        <taxon>Caenorhabditis</taxon>
    </lineage>
</organism>
<name>A0A8R1I0K5_CAEJA</name>
<dbReference type="Proteomes" id="UP000005237">
    <property type="component" value="Unassembled WGS sequence"/>
</dbReference>
<evidence type="ECO:0000313" key="3">
    <source>
        <dbReference type="Proteomes" id="UP000005237"/>
    </source>
</evidence>
<dbReference type="AlphaFoldDB" id="A0A8R1I0K5"/>
<keyword evidence="3" id="KW-1185">Reference proteome</keyword>
<reference evidence="2" key="2">
    <citation type="submission" date="2022-06" db="UniProtKB">
        <authorList>
            <consortium name="EnsemblMetazoa"/>
        </authorList>
    </citation>
    <scope>IDENTIFICATION</scope>
    <source>
        <strain evidence="2">DF5081</strain>
    </source>
</reference>